<gene>
    <name evidence="1" type="ORF">AKJ57_01230</name>
</gene>
<accession>A0A133UB36</accession>
<dbReference type="PATRIC" id="fig|1698259.3.peg.1508"/>
<keyword evidence="2" id="KW-1185">Reference proteome</keyword>
<dbReference type="Proteomes" id="UP000070163">
    <property type="component" value="Unassembled WGS sequence"/>
</dbReference>
<name>A0A133UB36_9EURY</name>
<sequence>MNIVIEMPKSISKSTAKLLKDITGEADLDLAMRATLKDALEHRLEEIERKEKEFREKSGMEFEEFEESWEDGKIKGKYSYDVESDYWGWEGLKTRRKKIEEALKWVG</sequence>
<proteinExistence type="predicted"/>
<organism evidence="1 2">
    <name type="scientific">candidate division MSBL1 archaeon SCGC-AAA259A05</name>
    <dbReference type="NCBI Taxonomy" id="1698259"/>
    <lineage>
        <taxon>Archaea</taxon>
        <taxon>Methanobacteriati</taxon>
        <taxon>Methanobacteriota</taxon>
        <taxon>candidate division MSBL1</taxon>
    </lineage>
</organism>
<evidence type="ECO:0000313" key="2">
    <source>
        <dbReference type="Proteomes" id="UP000070163"/>
    </source>
</evidence>
<dbReference type="AlphaFoldDB" id="A0A133UB36"/>
<dbReference type="EMBL" id="LHXJ01000009">
    <property type="protein sequence ID" value="KXA91414.1"/>
    <property type="molecule type" value="Genomic_DNA"/>
</dbReference>
<comment type="caution">
    <text evidence="1">The sequence shown here is derived from an EMBL/GenBank/DDBJ whole genome shotgun (WGS) entry which is preliminary data.</text>
</comment>
<evidence type="ECO:0000313" key="1">
    <source>
        <dbReference type="EMBL" id="KXA91414.1"/>
    </source>
</evidence>
<reference evidence="1 2" key="1">
    <citation type="journal article" date="2016" name="Sci. Rep.">
        <title>Metabolic traits of an uncultured archaeal lineage -MSBL1- from brine pools of the Red Sea.</title>
        <authorList>
            <person name="Mwirichia R."/>
            <person name="Alam I."/>
            <person name="Rashid M."/>
            <person name="Vinu M."/>
            <person name="Ba-Alawi W."/>
            <person name="Anthony Kamau A."/>
            <person name="Kamanda Ngugi D."/>
            <person name="Goker M."/>
            <person name="Klenk H.P."/>
            <person name="Bajic V."/>
            <person name="Stingl U."/>
        </authorList>
    </citation>
    <scope>NUCLEOTIDE SEQUENCE [LARGE SCALE GENOMIC DNA]</scope>
    <source>
        <strain evidence="1">SCGC-AAA259A05</strain>
    </source>
</reference>
<protein>
    <submittedName>
        <fullName evidence="1">Uncharacterized protein</fullName>
    </submittedName>
</protein>